<reference evidence="2 3" key="1">
    <citation type="submission" date="2019-07" db="EMBL/GenBank/DDBJ databases">
        <authorList>
            <person name="Roscher J.E."/>
            <person name="Stoner T.H."/>
            <person name="Garlena R.A."/>
            <person name="Russell D.A."/>
            <person name="Pope W.H."/>
            <person name="Jacobs-Sera D."/>
            <person name="Hatfull G.F."/>
        </authorList>
    </citation>
    <scope>NUCLEOTIDE SEQUENCE [LARGE SCALE GENOMIC DNA]</scope>
</reference>
<gene>
    <name evidence="2" type="primary">35</name>
    <name evidence="2" type="ORF">SEA_LYMARA_35</name>
</gene>
<dbReference type="KEGG" id="vg:55813955"/>
<name>A0A5J6TVJ5_9CAUD</name>
<proteinExistence type="predicted"/>
<accession>A0A5J6TVJ5</accession>
<protein>
    <submittedName>
        <fullName evidence="2">Uncharacterized protein</fullName>
    </submittedName>
</protein>
<sequence length="46" mass="5217">MTTKTVKASELKPGDGFPVSWCGRDDEGNLTWQIQSNDRHPWKVEA</sequence>
<evidence type="ECO:0000313" key="3">
    <source>
        <dbReference type="Proteomes" id="UP000325665"/>
    </source>
</evidence>
<keyword evidence="3" id="KW-1185">Reference proteome</keyword>
<dbReference type="GeneID" id="55813955"/>
<evidence type="ECO:0000256" key="1">
    <source>
        <dbReference type="SAM" id="MobiDB-lite"/>
    </source>
</evidence>
<dbReference type="Proteomes" id="UP000325665">
    <property type="component" value="Segment"/>
</dbReference>
<dbReference type="RefSeq" id="YP_009884520.1">
    <property type="nucleotide sequence ID" value="NC_049471.1"/>
</dbReference>
<organism evidence="2 3">
    <name type="scientific">Arthrobacter phage Lymara</name>
    <dbReference type="NCBI Taxonomy" id="2599828"/>
    <lineage>
        <taxon>Viruses</taxon>
        <taxon>Duplodnaviria</taxon>
        <taxon>Heunggongvirae</taxon>
        <taxon>Uroviricota</taxon>
        <taxon>Caudoviricetes</taxon>
        <taxon>Klausavirus</taxon>
        <taxon>Klausavirus lymara</taxon>
    </lineage>
</organism>
<feature type="region of interest" description="Disordered" evidence="1">
    <location>
        <begin position="1"/>
        <end position="20"/>
    </location>
</feature>
<dbReference type="EMBL" id="MN234234">
    <property type="protein sequence ID" value="QFG14836.1"/>
    <property type="molecule type" value="Genomic_DNA"/>
</dbReference>
<evidence type="ECO:0000313" key="2">
    <source>
        <dbReference type="EMBL" id="QFG14836.1"/>
    </source>
</evidence>